<keyword evidence="2" id="KW-1185">Reference proteome</keyword>
<proteinExistence type="predicted"/>
<dbReference type="AlphaFoldDB" id="D3DHE0"/>
<dbReference type="OrthoDB" id="13436at2"/>
<dbReference type="STRING" id="608538.HTH_0782"/>
<dbReference type="KEGG" id="hte:Hydth_0782"/>
<sequence>MLDYIKETDRLQSIFLEVLEDTSKKELLLYLLCYVQLVRKEGNITVGLDQFLRCASKNFITNRNSWKDVLAEMNIFTITDLYGNAYTGKDIYRIDEREFYFMRIDQKYCRNVNLLSSKAIKYWGVVNKISHYGRSVTPYDAVYASAIMFNEELYEELEGYCEFQKERFKKESAFFEALISLSLAYRHYSRQKHEQAISYISDGIKKLTPLGDVYYNINLGKFRSHLSKLLKRLQKGKTIESVKIEFVSRGDSKEPFWKRFLSHVKGILRGLKGGKRWTLTSSEMVCYYSIEACLKRQINSPKES</sequence>
<dbReference type="EMBL" id="AP011112">
    <property type="protein sequence ID" value="BAI69242.1"/>
    <property type="molecule type" value="Genomic_DNA"/>
</dbReference>
<accession>D3DHE0</accession>
<dbReference type="eggNOG" id="COG1547">
    <property type="taxonomic scope" value="Bacteria"/>
</dbReference>
<dbReference type="SUPFAM" id="SSF140663">
    <property type="entry name" value="TTHA0068-like"/>
    <property type="match status" value="1"/>
</dbReference>
<name>D3DHE0_HYDTT</name>
<protein>
    <submittedName>
        <fullName evidence="1">Uncharacterized protein</fullName>
    </submittedName>
</protein>
<dbReference type="Proteomes" id="UP000002574">
    <property type="component" value="Chromosome"/>
</dbReference>
<organism evidence="1 2">
    <name type="scientific">Hydrogenobacter thermophilus (strain DSM 6534 / IAM 12695 / TK-6)</name>
    <dbReference type="NCBI Taxonomy" id="608538"/>
    <lineage>
        <taxon>Bacteria</taxon>
        <taxon>Pseudomonadati</taxon>
        <taxon>Aquificota</taxon>
        <taxon>Aquificia</taxon>
        <taxon>Aquificales</taxon>
        <taxon>Aquificaceae</taxon>
        <taxon>Hydrogenobacter</taxon>
    </lineage>
</organism>
<dbReference type="RefSeq" id="WP_012963423.1">
    <property type="nucleotide sequence ID" value="NC_013799.1"/>
</dbReference>
<evidence type="ECO:0000313" key="1">
    <source>
        <dbReference type="EMBL" id="BAI69242.1"/>
    </source>
</evidence>
<dbReference type="Gene3D" id="1.10.3450.10">
    <property type="entry name" value="TTHA0068-like"/>
    <property type="match status" value="1"/>
</dbReference>
<reference evidence="1 2" key="1">
    <citation type="journal article" date="2010" name="J. Bacteriol.">
        <title>Complete genome sequence of the thermophilic, obligately chemolithoautotrophic hydrogen-oxidizing bacterium Hydrogenobacter thermophilus TK-6.</title>
        <authorList>
            <person name="Arai H."/>
            <person name="Kanbe H."/>
            <person name="Ishii M."/>
            <person name="Igarashi Y."/>
        </authorList>
    </citation>
    <scope>NUCLEOTIDE SEQUENCE [LARGE SCALE GENOMIC DNA]</scope>
    <source>
        <strain evidence="2">DSM 6534 / IAM 12695 / TK-6 [Tokyo]</strain>
    </source>
</reference>
<gene>
    <name evidence="1" type="ordered locus">HTH_0782</name>
</gene>
<dbReference type="InterPro" id="IPR023203">
    <property type="entry name" value="TTHA0068_sf"/>
</dbReference>
<dbReference type="KEGG" id="hth:HTH_0782"/>
<evidence type="ECO:0000313" key="2">
    <source>
        <dbReference type="Proteomes" id="UP000002574"/>
    </source>
</evidence>